<dbReference type="AlphaFoldDB" id="A0A916ZFC4"/>
<dbReference type="InterPro" id="IPR007460">
    <property type="entry name" value="BrnT_toxin"/>
</dbReference>
<protein>
    <submittedName>
        <fullName evidence="1">Toxin</fullName>
    </submittedName>
</protein>
<dbReference type="InterPro" id="IPR038573">
    <property type="entry name" value="BrnT_sf"/>
</dbReference>
<gene>
    <name evidence="1" type="ORF">GCM10011390_09710</name>
</gene>
<reference evidence="1" key="1">
    <citation type="journal article" date="2014" name="Int. J. Syst. Evol. Microbiol.">
        <title>Complete genome sequence of Corynebacterium casei LMG S-19264T (=DSM 44701T), isolated from a smear-ripened cheese.</title>
        <authorList>
            <consortium name="US DOE Joint Genome Institute (JGI-PGF)"/>
            <person name="Walter F."/>
            <person name="Albersmeier A."/>
            <person name="Kalinowski J."/>
            <person name="Ruckert C."/>
        </authorList>
    </citation>
    <scope>NUCLEOTIDE SEQUENCE</scope>
    <source>
        <strain evidence="1">CGMCC 1.15367</strain>
    </source>
</reference>
<reference evidence="1" key="2">
    <citation type="submission" date="2020-09" db="EMBL/GenBank/DDBJ databases">
        <authorList>
            <person name="Sun Q."/>
            <person name="Zhou Y."/>
        </authorList>
    </citation>
    <scope>NUCLEOTIDE SEQUENCE</scope>
    <source>
        <strain evidence="1">CGMCC 1.15367</strain>
    </source>
</reference>
<evidence type="ECO:0000313" key="2">
    <source>
        <dbReference type="Proteomes" id="UP000644699"/>
    </source>
</evidence>
<dbReference type="Pfam" id="PF04365">
    <property type="entry name" value="BrnT_toxin"/>
    <property type="match status" value="1"/>
</dbReference>
<proteinExistence type="predicted"/>
<evidence type="ECO:0000313" key="1">
    <source>
        <dbReference type="EMBL" id="GGD93031.1"/>
    </source>
</evidence>
<keyword evidence="2" id="KW-1185">Reference proteome</keyword>
<accession>A0A916ZFC4</accession>
<dbReference type="RefSeq" id="WP_188907048.1">
    <property type="nucleotide sequence ID" value="NZ_BMIQ01000001.1"/>
</dbReference>
<dbReference type="Gene3D" id="3.10.450.530">
    <property type="entry name" value="Ribonuclease toxin, BrnT, of type II toxin-antitoxin system"/>
    <property type="match status" value="1"/>
</dbReference>
<dbReference type="EMBL" id="BMIQ01000001">
    <property type="protein sequence ID" value="GGD93031.1"/>
    <property type="molecule type" value="Genomic_DNA"/>
</dbReference>
<dbReference type="Proteomes" id="UP000644699">
    <property type="component" value="Unassembled WGS sequence"/>
</dbReference>
<comment type="caution">
    <text evidence="1">The sequence shown here is derived from an EMBL/GenBank/DDBJ whole genome shotgun (WGS) entry which is preliminary data.</text>
</comment>
<sequence>MRFEYDPEKSASNLIKHGIDFDEAQRLWTDDRLAIAEARSDDEPRFLAIGRIGDRHWSAIYTLRSERLRLILVRRARAEEIMRYEGR</sequence>
<name>A0A916ZFC4_9HYPH</name>
<organism evidence="1 2">
    <name type="scientific">Aureimonas endophytica</name>
    <dbReference type="NCBI Taxonomy" id="2027858"/>
    <lineage>
        <taxon>Bacteria</taxon>
        <taxon>Pseudomonadati</taxon>
        <taxon>Pseudomonadota</taxon>
        <taxon>Alphaproteobacteria</taxon>
        <taxon>Hyphomicrobiales</taxon>
        <taxon>Aurantimonadaceae</taxon>
        <taxon>Aureimonas</taxon>
    </lineage>
</organism>